<name>A0A4Q4NCA2_ALTAL</name>
<reference evidence="3" key="1">
    <citation type="journal article" date="2019" name="bioRxiv">
        <title>Genomics, evolutionary history and diagnostics of the Alternaria alternata species group including apple and Asian pear pathotypes.</title>
        <authorList>
            <person name="Armitage A.D."/>
            <person name="Cockerton H.M."/>
            <person name="Sreenivasaprasad S."/>
            <person name="Woodhall J.W."/>
            <person name="Lane C.R."/>
            <person name="Harrison R.J."/>
            <person name="Clarkson J.P."/>
        </authorList>
    </citation>
    <scope>NUCLEOTIDE SEQUENCE [LARGE SCALE GENOMIC DNA]</scope>
    <source>
        <strain evidence="3">FERA 1177</strain>
    </source>
</reference>
<evidence type="ECO:0000313" key="2">
    <source>
        <dbReference type="EMBL" id="RYN72964.1"/>
    </source>
</evidence>
<accession>A0A4Q4NCA2</accession>
<proteinExistence type="predicted"/>
<dbReference type="AlphaFoldDB" id="A0A4Q4NCA2"/>
<evidence type="ECO:0000313" key="3">
    <source>
        <dbReference type="Proteomes" id="UP000291422"/>
    </source>
</evidence>
<dbReference type="Proteomes" id="UP000291422">
    <property type="component" value="Unassembled WGS sequence"/>
</dbReference>
<organism evidence="2 3">
    <name type="scientific">Alternaria alternata</name>
    <name type="common">Alternaria rot fungus</name>
    <name type="synonym">Torula alternata</name>
    <dbReference type="NCBI Taxonomy" id="5599"/>
    <lineage>
        <taxon>Eukaryota</taxon>
        <taxon>Fungi</taxon>
        <taxon>Dikarya</taxon>
        <taxon>Ascomycota</taxon>
        <taxon>Pezizomycotina</taxon>
        <taxon>Dothideomycetes</taxon>
        <taxon>Pleosporomycetidae</taxon>
        <taxon>Pleosporales</taxon>
        <taxon>Pleosporineae</taxon>
        <taxon>Pleosporaceae</taxon>
        <taxon>Alternaria</taxon>
        <taxon>Alternaria sect. Alternaria</taxon>
        <taxon>Alternaria alternata complex</taxon>
    </lineage>
</organism>
<dbReference type="InterPro" id="IPR052895">
    <property type="entry name" value="HetReg/Transcr_Mod"/>
</dbReference>
<gene>
    <name evidence="2" type="ORF">AA0117_g8168</name>
</gene>
<dbReference type="VEuPathDB" id="FungiDB:CC77DRAFT_565114"/>
<dbReference type="InterPro" id="IPR010730">
    <property type="entry name" value="HET"/>
</dbReference>
<dbReference type="EMBL" id="PDXD01000023">
    <property type="protein sequence ID" value="RYN72964.1"/>
    <property type="molecule type" value="Genomic_DNA"/>
</dbReference>
<dbReference type="Pfam" id="PF06985">
    <property type="entry name" value="HET"/>
    <property type="match status" value="1"/>
</dbReference>
<feature type="domain" description="Heterokaryon incompatibility" evidence="1">
    <location>
        <begin position="50"/>
        <end position="214"/>
    </location>
</feature>
<dbReference type="PANTHER" id="PTHR24148:SF73">
    <property type="entry name" value="HET DOMAIN PROTEIN (AFU_ORTHOLOGUE AFUA_8G01020)"/>
    <property type="match status" value="1"/>
</dbReference>
<sequence length="493" mass="56243">MAGSSAAFVHEPINQAIQEIRLISIIPETTGPIRCNLTHVNLQSNPTPEYRALSYVWGPPSPVQEIQVNGHRFLVRQNLYDFIYAFRERLYKFRGGNGYEDEVQWLWIDQICINQALIGERNHQVKMMSDIYRRATYVYVWLGKPNGSTEATMKVLKCNYRRYHDSETLTKSSKTSSKISGYGTSIRAEDSISLPALRHFFGNPYWLRLWIVQEIMLARYIRVMCGETLLSWDELKRFCSSTLPNVYSDDVVPLQLKWLTDHALSARHYSYAELLLTFSASQCENPQDRVFGLQGLIPDAERAEIDYGKPANQIFCETARAFVDSANSMPQAPFNRSLEHLSYSGAKETFFSDATMILMQETEYDLRLHLVNVLMTLGDNMGMSCSERPDAKKMVLALEAIRAMWQEVASYCERMSSDDFVFLYNMQREARAPAAPAPAAPAPAAPPNPSGYVLIMKLLDLENMMNRLYDNLRSIVKEFVSNMLYGTEVGTHA</sequence>
<comment type="caution">
    <text evidence="2">The sequence shown here is derived from an EMBL/GenBank/DDBJ whole genome shotgun (WGS) entry which is preliminary data.</text>
</comment>
<protein>
    <recommendedName>
        <fullName evidence="1">Heterokaryon incompatibility domain-containing protein</fullName>
    </recommendedName>
</protein>
<evidence type="ECO:0000259" key="1">
    <source>
        <dbReference type="Pfam" id="PF06985"/>
    </source>
</evidence>
<dbReference type="PANTHER" id="PTHR24148">
    <property type="entry name" value="ANKYRIN REPEAT DOMAIN-CONTAINING PROTEIN 39 HOMOLOG-RELATED"/>
    <property type="match status" value="1"/>
</dbReference>